<feature type="domain" description="Glycosyl hydrolase family 36 C-terminal" evidence="8">
    <location>
        <begin position="650"/>
        <end position="750"/>
    </location>
</feature>
<dbReference type="EMBL" id="DXCD01000070">
    <property type="protein sequence ID" value="HIZ12821.1"/>
    <property type="molecule type" value="Genomic_DNA"/>
</dbReference>
<dbReference type="PANTHER" id="PTHR43053:SF3">
    <property type="entry name" value="ALPHA-GALACTOSIDASE C-RELATED"/>
    <property type="match status" value="1"/>
</dbReference>
<feature type="binding site" evidence="7">
    <location>
        <begin position="367"/>
        <end position="368"/>
    </location>
    <ligand>
        <name>substrate</name>
    </ligand>
</feature>
<accession>A0A9D2D9A1</accession>
<dbReference type="Pfam" id="PF16874">
    <property type="entry name" value="Glyco_hydro_36C"/>
    <property type="match status" value="1"/>
</dbReference>
<evidence type="ECO:0000256" key="4">
    <source>
        <dbReference type="ARBA" id="ARBA00023295"/>
    </source>
</evidence>
<dbReference type="InterPro" id="IPR038417">
    <property type="entry name" value="Alpga-gal_N_sf"/>
</dbReference>
<dbReference type="FunFam" id="3.20.20.70:FF:000118">
    <property type="entry name" value="Alpha-galactosidase"/>
    <property type="match status" value="1"/>
</dbReference>
<evidence type="ECO:0000313" key="10">
    <source>
        <dbReference type="EMBL" id="HIZ12821.1"/>
    </source>
</evidence>
<dbReference type="Gene3D" id="2.70.98.60">
    <property type="entry name" value="alpha-galactosidase from lactobacil brevis"/>
    <property type="match status" value="1"/>
</dbReference>
<feature type="binding site" evidence="7">
    <location>
        <position position="200"/>
    </location>
    <ligand>
        <name>substrate</name>
    </ligand>
</feature>
<reference evidence="10" key="1">
    <citation type="journal article" date="2021" name="PeerJ">
        <title>Extensive microbial diversity within the chicken gut microbiome revealed by metagenomics and culture.</title>
        <authorList>
            <person name="Gilroy R."/>
            <person name="Ravi A."/>
            <person name="Getino M."/>
            <person name="Pursley I."/>
            <person name="Horton D.L."/>
            <person name="Alikhan N.F."/>
            <person name="Baker D."/>
            <person name="Gharbi K."/>
            <person name="Hall N."/>
            <person name="Watson M."/>
            <person name="Adriaenssens E.M."/>
            <person name="Foster-Nyarko E."/>
            <person name="Jarju S."/>
            <person name="Secka A."/>
            <person name="Antonio M."/>
            <person name="Oren A."/>
            <person name="Chaudhuri R.R."/>
            <person name="La Ragione R."/>
            <person name="Hildebrand F."/>
            <person name="Pallen M.J."/>
        </authorList>
    </citation>
    <scope>NUCLEOTIDE SEQUENCE</scope>
    <source>
        <strain evidence="10">ChiGjej1B1-13045</strain>
    </source>
</reference>
<dbReference type="InterPro" id="IPR017853">
    <property type="entry name" value="GH"/>
</dbReference>
<evidence type="ECO:0000256" key="2">
    <source>
        <dbReference type="ARBA" id="ARBA00012755"/>
    </source>
</evidence>
<evidence type="ECO:0000256" key="6">
    <source>
        <dbReference type="PIRSR" id="PIRSR005536-1"/>
    </source>
</evidence>
<feature type="binding site" evidence="7">
    <location>
        <position position="527"/>
    </location>
    <ligand>
        <name>substrate</name>
    </ligand>
</feature>
<dbReference type="CDD" id="cd14791">
    <property type="entry name" value="GH36"/>
    <property type="match status" value="1"/>
</dbReference>
<dbReference type="Pfam" id="PF02065">
    <property type="entry name" value="Melibiase"/>
    <property type="match status" value="1"/>
</dbReference>
<dbReference type="InterPro" id="IPR031704">
    <property type="entry name" value="Glyco_hydro_36_N"/>
</dbReference>
<feature type="active site" description="Nucleophile" evidence="6">
    <location>
        <position position="479"/>
    </location>
</feature>
<organism evidence="10 11">
    <name type="scientific">Candidatus Mediterraneibacter stercorigallinarum</name>
    <dbReference type="NCBI Taxonomy" id="2838686"/>
    <lineage>
        <taxon>Bacteria</taxon>
        <taxon>Bacillati</taxon>
        <taxon>Bacillota</taxon>
        <taxon>Clostridia</taxon>
        <taxon>Lachnospirales</taxon>
        <taxon>Lachnospiraceae</taxon>
        <taxon>Mediterraneibacter</taxon>
    </lineage>
</organism>
<sequence length="753" mass="86441">MCIIINKQKNTFHLCNEEISYIMTVLPNSQMGQLYFGKRIKEREDYSHLLEILPRPMASCIYDTDKAFSMEHIKQEYGTFGATDYRIPAAEVIQENGNRISEFCLHDYRVEPGKPKLPGLPATYTENDAETDTLILGLEDQQAGLRLELTYTVFARGGIIARSARFLNHGGQTLHLSSAMSLCMDLPDSEYDWIQFSGAWARERYPKVRRLEQGIQSVGSLRGHSSHNHNPFVILKRPNTDESHGEALGFSLIYSGNFLAQAEVDTYDTTRVLMGIHPNGFDWKLSPGEEFQTPEAVMVYTDRGMNHLSQTFHSLYQKRLARGYWRDRERPILINNWEATYFDFTEEKLIKIAEKAKECGIELFVLDDGWFGQRSSEHAGLGDWTPNLDRLPEGINGLAQRIEDMGMKFGLWFEPEMVNRDSDLYREHPDWILAAPGYRSSHGRYQYVLDFSRKEVVDCIYRMMAKILSEAKISYVKWDMNRSITECYSAALPPDRQGEVYHRYILGVYDLYERLTEEFPQVLFESCASGGGRFDPGMLYYAPQAWTSDDTDAVERVKIQYGSTYCYPLSSMGSHVSAAPNHQLNRNTPLRTRANTAYFGTFGYELNLNLLSEEEQEEVKEQIRFMKEYRHLIQFGTFYRLKSPFDGNITAWMTVSSDRKEAVAGWYRTLNGVNMPYTRLRLQGLDPEAEYEVEVRGSCERGTFSGTQSFRIGTRCGDELMNLGLITSDASSGQNENAESCDFDSRIYILKAK</sequence>
<name>A0A9D2D9A1_9FIRM</name>
<proteinExistence type="inferred from homology"/>
<dbReference type="EC" id="3.2.1.22" evidence="2 5"/>
<dbReference type="Proteomes" id="UP000824017">
    <property type="component" value="Unassembled WGS sequence"/>
</dbReference>
<keyword evidence="3 5" id="KW-0378">Hydrolase</keyword>
<evidence type="ECO:0000259" key="9">
    <source>
        <dbReference type="Pfam" id="PF16875"/>
    </source>
</evidence>
<gene>
    <name evidence="10" type="ORF">H9817_02685</name>
</gene>
<dbReference type="InterPro" id="IPR013780">
    <property type="entry name" value="Glyco_hydro_b"/>
</dbReference>
<reference evidence="10" key="2">
    <citation type="submission" date="2021-04" db="EMBL/GenBank/DDBJ databases">
        <authorList>
            <person name="Gilroy R."/>
        </authorList>
    </citation>
    <scope>NUCLEOTIDE SEQUENCE</scope>
    <source>
        <strain evidence="10">ChiGjej1B1-13045</strain>
    </source>
</reference>
<keyword evidence="4 5" id="KW-0326">Glycosidase</keyword>
<dbReference type="Gene3D" id="2.60.40.1180">
    <property type="entry name" value="Golgi alpha-mannosidase II"/>
    <property type="match status" value="1"/>
</dbReference>
<evidence type="ECO:0000259" key="8">
    <source>
        <dbReference type="Pfam" id="PF16874"/>
    </source>
</evidence>
<dbReference type="PANTHER" id="PTHR43053">
    <property type="entry name" value="GLYCOSIDASE FAMILY 31"/>
    <property type="match status" value="1"/>
</dbReference>
<feature type="binding site" evidence="7">
    <location>
        <position position="444"/>
    </location>
    <ligand>
        <name>substrate</name>
    </ligand>
</feature>
<dbReference type="GO" id="GO:0004557">
    <property type="term" value="F:alpha-galactosidase activity"/>
    <property type="evidence" value="ECO:0007669"/>
    <property type="project" value="UniProtKB-UniRule"/>
</dbReference>
<evidence type="ECO:0000256" key="5">
    <source>
        <dbReference type="PIRNR" id="PIRNR005536"/>
    </source>
</evidence>
<protein>
    <recommendedName>
        <fullName evidence="2 5">Alpha-galactosidase</fullName>
        <ecNumber evidence="2 5">3.2.1.22</ecNumber>
    </recommendedName>
</protein>
<dbReference type="InterPro" id="IPR031705">
    <property type="entry name" value="Glyco_hydro_36_C"/>
</dbReference>
<dbReference type="PRINTS" id="PR00743">
    <property type="entry name" value="GLHYDRLASE36"/>
</dbReference>
<evidence type="ECO:0000256" key="1">
    <source>
        <dbReference type="ARBA" id="ARBA00001255"/>
    </source>
</evidence>
<dbReference type="SUPFAM" id="SSF51445">
    <property type="entry name" value="(Trans)glycosidases"/>
    <property type="match status" value="1"/>
</dbReference>
<dbReference type="Gene3D" id="3.20.20.70">
    <property type="entry name" value="Aldolase class I"/>
    <property type="match status" value="1"/>
</dbReference>
<evidence type="ECO:0000256" key="7">
    <source>
        <dbReference type="PIRSR" id="PIRSR005536-2"/>
    </source>
</evidence>
<feature type="active site" description="Proton donor" evidence="6">
    <location>
        <position position="549"/>
    </location>
</feature>
<dbReference type="InterPro" id="IPR050985">
    <property type="entry name" value="Alpha-glycosidase_related"/>
</dbReference>
<comment type="catalytic activity">
    <reaction evidence="1 5">
        <text>Hydrolysis of terminal, non-reducing alpha-D-galactose residues in alpha-D-galactosides, including galactose oligosaccharides, galactomannans and galactolipids.</text>
        <dbReference type="EC" id="3.2.1.22"/>
    </reaction>
</comment>
<feature type="binding site" evidence="7">
    <location>
        <position position="549"/>
    </location>
    <ligand>
        <name>substrate</name>
    </ligand>
</feature>
<dbReference type="PIRSF" id="PIRSF005536">
    <property type="entry name" value="Agal"/>
    <property type="match status" value="1"/>
</dbReference>
<feature type="binding site" evidence="7">
    <location>
        <begin position="477"/>
        <end position="481"/>
    </location>
    <ligand>
        <name>substrate</name>
    </ligand>
</feature>
<dbReference type="GO" id="GO:0016052">
    <property type="term" value="P:carbohydrate catabolic process"/>
    <property type="evidence" value="ECO:0007669"/>
    <property type="project" value="InterPro"/>
</dbReference>
<dbReference type="InterPro" id="IPR002252">
    <property type="entry name" value="Glyco_hydro_36"/>
</dbReference>
<feature type="domain" description="Glycosyl hydrolase family 36 N-terminal" evidence="9">
    <location>
        <begin position="31"/>
        <end position="285"/>
    </location>
</feature>
<dbReference type="PROSITE" id="PS00512">
    <property type="entry name" value="ALPHA_GALACTOSIDASE"/>
    <property type="match status" value="1"/>
</dbReference>
<dbReference type="AlphaFoldDB" id="A0A9D2D9A1"/>
<comment type="caution">
    <text evidence="10">The sequence shown here is derived from an EMBL/GenBank/DDBJ whole genome shotgun (WGS) entry which is preliminary data.</text>
</comment>
<dbReference type="InterPro" id="IPR013785">
    <property type="entry name" value="Aldolase_TIM"/>
</dbReference>
<evidence type="ECO:0000256" key="3">
    <source>
        <dbReference type="ARBA" id="ARBA00022801"/>
    </source>
</evidence>
<evidence type="ECO:0000313" key="11">
    <source>
        <dbReference type="Proteomes" id="UP000824017"/>
    </source>
</evidence>
<dbReference type="InterPro" id="IPR000111">
    <property type="entry name" value="Glyco_hydro_27/36_CS"/>
</dbReference>
<dbReference type="Pfam" id="PF16875">
    <property type="entry name" value="Glyco_hydro_36N"/>
    <property type="match status" value="1"/>
</dbReference>
<comment type="similarity">
    <text evidence="5">Belongs to the glycosyl hydrolase.</text>
</comment>